<dbReference type="GO" id="GO:0016757">
    <property type="term" value="F:glycosyltransferase activity"/>
    <property type="evidence" value="ECO:0007669"/>
    <property type="project" value="UniProtKB-ARBA"/>
</dbReference>
<name>A0A4Y9T3C8_9BURK</name>
<sequence length="389" mass="42618">MKILFVHNAYQHFGGEDAVVNAEMDLLRAHGHAVDLYLRNNDELKQLSSAVAATTVIWSRQAARHIRSLCDSFRPDLIHVHNTFALISPSVYWVAAQKNIPVVQTLHNYRLLCPQGTFLRKGSICQDCLGKAPWRAVGRKCYRQSAPQSAVMAGMLGAHRAAGTYRDRVTRYIALTAFARDRFIQGGLPAEKLRVKPNFVDVPVQPAWEARRGGLFVGRLSEEKGTGTLAGAARLLANADIDVIGSGPDEAAVRAQFGPRCHGFLPREAILARMRAASFLIVPSICHEQLPTTLIEAFSCGLPVIASRLGALADLVEDGVTGLLFEPGDAAGLASKIAWAQTHGAELERMGRAARARYEATYTPSINYNMLVRIYEDAMAERDGRRHAP</sequence>
<dbReference type="EMBL" id="SPUM01000036">
    <property type="protein sequence ID" value="TFW33776.1"/>
    <property type="molecule type" value="Genomic_DNA"/>
</dbReference>
<proteinExistence type="predicted"/>
<dbReference type="SUPFAM" id="SSF53756">
    <property type="entry name" value="UDP-Glycosyltransferase/glycogen phosphorylase"/>
    <property type="match status" value="1"/>
</dbReference>
<dbReference type="Gene3D" id="3.40.50.2000">
    <property type="entry name" value="Glycogen Phosphorylase B"/>
    <property type="match status" value="2"/>
</dbReference>
<dbReference type="Pfam" id="PF13439">
    <property type="entry name" value="Glyco_transf_4"/>
    <property type="match status" value="1"/>
</dbReference>
<dbReference type="OrthoDB" id="509705at2"/>
<accession>A0A4Y9T3C8</accession>
<evidence type="ECO:0000313" key="3">
    <source>
        <dbReference type="Proteomes" id="UP000297258"/>
    </source>
</evidence>
<organism evidence="2 3">
    <name type="scientific">Massilia horti</name>
    <dbReference type="NCBI Taxonomy" id="2562153"/>
    <lineage>
        <taxon>Bacteria</taxon>
        <taxon>Pseudomonadati</taxon>
        <taxon>Pseudomonadota</taxon>
        <taxon>Betaproteobacteria</taxon>
        <taxon>Burkholderiales</taxon>
        <taxon>Oxalobacteraceae</taxon>
        <taxon>Telluria group</taxon>
        <taxon>Massilia</taxon>
    </lineage>
</organism>
<dbReference type="RefSeq" id="WP_135188743.1">
    <property type="nucleotide sequence ID" value="NZ_SPUM01000036.1"/>
</dbReference>
<dbReference type="Proteomes" id="UP000297258">
    <property type="component" value="Unassembled WGS sequence"/>
</dbReference>
<keyword evidence="2" id="KW-0808">Transferase</keyword>
<dbReference type="Pfam" id="PF13692">
    <property type="entry name" value="Glyco_trans_1_4"/>
    <property type="match status" value="1"/>
</dbReference>
<keyword evidence="3" id="KW-1185">Reference proteome</keyword>
<evidence type="ECO:0000259" key="1">
    <source>
        <dbReference type="Pfam" id="PF13439"/>
    </source>
</evidence>
<comment type="caution">
    <text evidence="2">The sequence shown here is derived from an EMBL/GenBank/DDBJ whole genome shotgun (WGS) entry which is preliminary data.</text>
</comment>
<feature type="domain" description="Glycosyltransferase subfamily 4-like N-terminal" evidence="1">
    <location>
        <begin position="25"/>
        <end position="202"/>
    </location>
</feature>
<dbReference type="AlphaFoldDB" id="A0A4Y9T3C8"/>
<reference evidence="2 3" key="1">
    <citation type="submission" date="2019-03" db="EMBL/GenBank/DDBJ databases">
        <title>Draft genome of Massilia hortus sp. nov., a novel bacterial species of the Oxalobacteraceae family.</title>
        <authorList>
            <person name="Peta V."/>
            <person name="Raths R."/>
            <person name="Bucking H."/>
        </authorList>
    </citation>
    <scope>NUCLEOTIDE SEQUENCE [LARGE SCALE GENOMIC DNA]</scope>
    <source>
        <strain evidence="2 3">ONC3</strain>
    </source>
</reference>
<evidence type="ECO:0000313" key="2">
    <source>
        <dbReference type="EMBL" id="TFW33776.1"/>
    </source>
</evidence>
<dbReference type="PANTHER" id="PTHR12526">
    <property type="entry name" value="GLYCOSYLTRANSFERASE"/>
    <property type="match status" value="1"/>
</dbReference>
<gene>
    <name evidence="2" type="ORF">E4O92_05460</name>
</gene>
<dbReference type="InterPro" id="IPR028098">
    <property type="entry name" value="Glyco_trans_4-like_N"/>
</dbReference>
<protein>
    <submittedName>
        <fullName evidence="2">Glycosyltransferase</fullName>
    </submittedName>
</protein>